<dbReference type="OrthoDB" id="2128042at2759"/>
<evidence type="ECO:0000313" key="3">
    <source>
        <dbReference type="EMBL" id="RKF55848.1"/>
    </source>
</evidence>
<dbReference type="AlphaFoldDB" id="A0A420HEK2"/>
<evidence type="ECO:0000313" key="4">
    <source>
        <dbReference type="Proteomes" id="UP000286134"/>
    </source>
</evidence>
<dbReference type="GO" id="GO:0015079">
    <property type="term" value="F:potassium ion transmembrane transporter activity"/>
    <property type="evidence" value="ECO:0007669"/>
    <property type="project" value="InterPro"/>
</dbReference>
<keyword evidence="2" id="KW-0472">Membrane</keyword>
<evidence type="ECO:0000256" key="1">
    <source>
        <dbReference type="SAM" id="MobiDB-lite"/>
    </source>
</evidence>
<dbReference type="PANTHER" id="PTHR36424">
    <property type="entry name" value="PHEROMONE-REGULATED MEMBRANE PROTEIN 6"/>
    <property type="match status" value="1"/>
</dbReference>
<keyword evidence="4" id="KW-1185">Reference proteome</keyword>
<evidence type="ECO:0000256" key="2">
    <source>
        <dbReference type="SAM" id="Phobius"/>
    </source>
</evidence>
<gene>
    <name evidence="3" type="ORF">OnM2_086002</name>
</gene>
<feature type="transmembrane region" description="Helical" evidence="2">
    <location>
        <begin position="218"/>
        <end position="251"/>
    </location>
</feature>
<dbReference type="PANTHER" id="PTHR36424:SF1">
    <property type="entry name" value="LOW AFFINITY K(+) TRANSPORTER 1-RELATED"/>
    <property type="match status" value="1"/>
</dbReference>
<dbReference type="EMBL" id="MCFK01008651">
    <property type="protein sequence ID" value="RKF55848.1"/>
    <property type="molecule type" value="Genomic_DNA"/>
</dbReference>
<protein>
    <submittedName>
        <fullName evidence="3">Putative vacuolar membrane protein</fullName>
    </submittedName>
</protein>
<reference evidence="3 4" key="1">
    <citation type="journal article" date="2018" name="BMC Genomics">
        <title>Comparative genome analyses reveal sequence features reflecting distinct modes of host-adaptation between dicot and monocot powdery mildew.</title>
        <authorList>
            <person name="Wu Y."/>
            <person name="Ma X."/>
            <person name="Pan Z."/>
            <person name="Kale S.D."/>
            <person name="Song Y."/>
            <person name="King H."/>
            <person name="Zhang Q."/>
            <person name="Presley C."/>
            <person name="Deng X."/>
            <person name="Wei C.I."/>
            <person name="Xiao S."/>
        </authorList>
    </citation>
    <scope>NUCLEOTIDE SEQUENCE [LARGE SCALE GENOMIC DNA]</scope>
    <source>
        <strain evidence="3">UMSG2</strain>
    </source>
</reference>
<sequence>MGCSGRVKAEHIRPEQKWEFIILNDFHSTSYFNPIAYAYLWASLVISGAVYGVDTFTAVNLLAYDRWTSEVDPFIPLNISKWIFSVCIIASLVNLAFEQVRAMRVIRRGAVAESYLDSLAARLQSTRFRSGWKRFLVFAELTKSKKGAEYVALFTYFSFQSWIRIVFCQGPRQVINALTLYSVLKPQYDSDQPDIGVSLLTFFKNLGILADKNEHQVIILSAMAFTLVIWGFGALRLLFALLAYLLFLWHYIPKADGGLSRYCERKINTRLAQIVSLKVNKAIEQEERKRQKAGARAVAKGNMTPIREATLPKIFDRVSGEPIQDLSPNPNIYACWSPLPNALFSHQIDKPSNQATSTLSSIYGAKIPLLQKPADMGYSRPASPAPSLKPSEIRGFPSPLNQDYNQSSRLMENSTLHRLTSRVMSGNVPAPNISSRSETLDPHQHPRPFDNSYPNSSFQVERSFVNNNLPIMSRPGTPQSLNRPIIALNTHTAATPGFQRVGSPSPYYNGHVQGPGFPGPNIL</sequence>
<dbReference type="STRING" id="212602.A0A420HEK2"/>
<keyword evidence="2" id="KW-1133">Transmembrane helix</keyword>
<dbReference type="GO" id="GO:0005886">
    <property type="term" value="C:plasma membrane"/>
    <property type="evidence" value="ECO:0007669"/>
    <property type="project" value="InterPro"/>
</dbReference>
<dbReference type="Proteomes" id="UP000286134">
    <property type="component" value="Unassembled WGS sequence"/>
</dbReference>
<dbReference type="Pfam" id="PF16944">
    <property type="entry name" value="KCH"/>
    <property type="match status" value="1"/>
</dbReference>
<comment type="caution">
    <text evidence="3">The sequence shown here is derived from an EMBL/GenBank/DDBJ whole genome shotgun (WGS) entry which is preliminary data.</text>
</comment>
<name>A0A420HEK2_9PEZI</name>
<feature type="region of interest" description="Disordered" evidence="1">
    <location>
        <begin position="425"/>
        <end position="446"/>
    </location>
</feature>
<feature type="transmembrane region" description="Helical" evidence="2">
    <location>
        <begin position="36"/>
        <end position="59"/>
    </location>
</feature>
<feature type="transmembrane region" description="Helical" evidence="2">
    <location>
        <begin position="79"/>
        <end position="97"/>
    </location>
</feature>
<dbReference type="InterPro" id="IPR031606">
    <property type="entry name" value="Kch1/2"/>
</dbReference>
<proteinExistence type="predicted"/>
<organism evidence="3 4">
    <name type="scientific">Erysiphe neolycopersici</name>
    <dbReference type="NCBI Taxonomy" id="212602"/>
    <lineage>
        <taxon>Eukaryota</taxon>
        <taxon>Fungi</taxon>
        <taxon>Dikarya</taxon>
        <taxon>Ascomycota</taxon>
        <taxon>Pezizomycotina</taxon>
        <taxon>Leotiomycetes</taxon>
        <taxon>Erysiphales</taxon>
        <taxon>Erysiphaceae</taxon>
        <taxon>Erysiphe</taxon>
    </lineage>
</organism>
<keyword evidence="2" id="KW-0812">Transmembrane</keyword>
<accession>A0A420HEK2</accession>